<dbReference type="AlphaFoldDB" id="A0A438AER0"/>
<organism evidence="3 4">
    <name type="scientific">Mesobaculum littorinae</name>
    <dbReference type="NCBI Taxonomy" id="2486419"/>
    <lineage>
        <taxon>Bacteria</taxon>
        <taxon>Pseudomonadati</taxon>
        <taxon>Pseudomonadota</taxon>
        <taxon>Alphaproteobacteria</taxon>
        <taxon>Rhodobacterales</taxon>
        <taxon>Roseobacteraceae</taxon>
        <taxon>Mesobaculum</taxon>
    </lineage>
</organism>
<dbReference type="Proteomes" id="UP000285908">
    <property type="component" value="Unassembled WGS sequence"/>
</dbReference>
<feature type="domain" description="Integrase catalytic" evidence="2">
    <location>
        <begin position="78"/>
        <end position="128"/>
    </location>
</feature>
<keyword evidence="4" id="KW-1185">Reference proteome</keyword>
<comment type="caution">
    <text evidence="3">The sequence shown here is derived from an EMBL/GenBank/DDBJ whole genome shotgun (WGS) entry which is preliminary data.</text>
</comment>
<dbReference type="EMBL" id="RQXX01000005">
    <property type="protein sequence ID" value="RVV97190.1"/>
    <property type="molecule type" value="Genomic_DNA"/>
</dbReference>
<accession>A0A438AER0</accession>
<dbReference type="Pfam" id="PF13683">
    <property type="entry name" value="rve_3"/>
    <property type="match status" value="1"/>
</dbReference>
<name>A0A438AER0_9RHOB</name>
<dbReference type="GO" id="GO:0015074">
    <property type="term" value="P:DNA integration"/>
    <property type="evidence" value="ECO:0007669"/>
    <property type="project" value="InterPro"/>
</dbReference>
<evidence type="ECO:0000256" key="1">
    <source>
        <dbReference type="SAM" id="MobiDB-lite"/>
    </source>
</evidence>
<evidence type="ECO:0000313" key="4">
    <source>
        <dbReference type="Proteomes" id="UP000285908"/>
    </source>
</evidence>
<dbReference type="InterPro" id="IPR001584">
    <property type="entry name" value="Integrase_cat-core"/>
</dbReference>
<reference evidence="3 4" key="1">
    <citation type="submission" date="2018-11" db="EMBL/GenBank/DDBJ databases">
        <title>Mesobaculum littorinae gen. nov., sp. nov., isolated from Littorina scabra that represents a novel genus of the order Rhodobacteraceae.</title>
        <authorList>
            <person name="Li F."/>
        </authorList>
    </citation>
    <scope>NUCLEOTIDE SEQUENCE [LARGE SCALE GENOMIC DNA]</scope>
    <source>
        <strain evidence="3 4">M0103</strain>
    </source>
</reference>
<evidence type="ECO:0000313" key="3">
    <source>
        <dbReference type="EMBL" id="RVV97190.1"/>
    </source>
</evidence>
<sequence length="159" mass="16961">MSRPACSSARSARPRPVGIARLGAIGANPMVDSPEFIAKAVRDWIGALGAKTAFIEAGSPWDLRGSGNGPADRFPEAGYCESANPKRRDDLLNGEVFYALTNVRVVIQAWRAHYDTIRPLASAGYRPPAPEAVHWSPPDGGSPPTQSTSVAPRPVMNQV</sequence>
<protein>
    <recommendedName>
        <fullName evidence="2">Integrase catalytic domain-containing protein</fullName>
    </recommendedName>
</protein>
<proteinExistence type="predicted"/>
<feature type="region of interest" description="Disordered" evidence="1">
    <location>
        <begin position="131"/>
        <end position="159"/>
    </location>
</feature>
<gene>
    <name evidence="3" type="ORF">EKE94_14285</name>
</gene>
<dbReference type="OrthoDB" id="9813285at2"/>
<evidence type="ECO:0000259" key="2">
    <source>
        <dbReference type="Pfam" id="PF13683"/>
    </source>
</evidence>